<dbReference type="RefSeq" id="WP_131581277.1">
    <property type="nucleotide sequence ID" value="NZ_SJZJ01000002.1"/>
</dbReference>
<comment type="caution">
    <text evidence="1">The sequence shown here is derived from an EMBL/GenBank/DDBJ whole genome shotgun (WGS) entry which is preliminary data.</text>
</comment>
<dbReference type="EMBL" id="SJZJ01000002">
    <property type="protein sequence ID" value="TCJ30744.1"/>
    <property type="molecule type" value="Genomic_DNA"/>
</dbReference>
<accession>A0A4R1CH72</accession>
<gene>
    <name evidence="1" type="ORF">EPD65_01530</name>
</gene>
<sequence>MPKRIWIPGLVIAGLIAAFLAFRPAAPLRLALREWHVVSMTGFATDPPGGASFRFVGDDIRLDDTVNEMNFRIAWDDSGFIVRRMLVSTDVAQLGGGSTFADLFEAGEHVDVHLDHGRLTLARDGMAAIARS</sequence>
<proteinExistence type="predicted"/>
<dbReference type="Proteomes" id="UP000295453">
    <property type="component" value="Unassembled WGS sequence"/>
</dbReference>
<reference evidence="1 2" key="1">
    <citation type="submission" date="2019-03" db="EMBL/GenBank/DDBJ databases">
        <authorList>
            <person name="Kim M.K.M."/>
        </authorList>
    </citation>
    <scope>NUCLEOTIDE SEQUENCE [LARGE SCALE GENOMIC DNA]</scope>
    <source>
        <strain evidence="1 2">18JY15-6</strain>
    </source>
</reference>
<dbReference type="OrthoDB" id="9935109at2"/>
<evidence type="ECO:0008006" key="3">
    <source>
        <dbReference type="Google" id="ProtNLM"/>
    </source>
</evidence>
<evidence type="ECO:0000313" key="1">
    <source>
        <dbReference type="EMBL" id="TCJ30744.1"/>
    </source>
</evidence>
<evidence type="ECO:0000313" key="2">
    <source>
        <dbReference type="Proteomes" id="UP000295453"/>
    </source>
</evidence>
<name>A0A4R1CH72_9ACTN</name>
<protein>
    <recommendedName>
        <fullName evidence="3">DUF306 domain-containing protein</fullName>
    </recommendedName>
</protein>
<dbReference type="AlphaFoldDB" id="A0A4R1CH72"/>
<organism evidence="1 2">
    <name type="scientific">Nocardioides jejuensis</name>
    <dbReference type="NCBI Taxonomy" id="2502782"/>
    <lineage>
        <taxon>Bacteria</taxon>
        <taxon>Bacillati</taxon>
        <taxon>Actinomycetota</taxon>
        <taxon>Actinomycetes</taxon>
        <taxon>Propionibacteriales</taxon>
        <taxon>Nocardioidaceae</taxon>
        <taxon>Nocardioides</taxon>
    </lineage>
</organism>
<keyword evidence="2" id="KW-1185">Reference proteome</keyword>